<accession>A0A3E5I116</accession>
<dbReference type="AlphaFoldDB" id="A0A3E5I116"/>
<reference evidence="4" key="1">
    <citation type="journal article" date="2018" name="J. Anim. Genet.">
        <title>Acquired interbacterial defense systems protect against interspecies antagonism in the human gut microbiome.</title>
        <authorList>
            <person name="Ross B.D."/>
            <person name="Verster A.J."/>
            <person name="Radey M.C."/>
            <person name="Schmidtke D.T."/>
            <person name="Pope C.E."/>
            <person name="Hoffman L.R."/>
            <person name="Hajjar A."/>
            <person name="Peterson S.B."/>
            <person name="Borenstein E."/>
            <person name="Mougous J."/>
        </authorList>
    </citation>
    <scope>NUCLEOTIDE SEQUENCE [LARGE SCALE GENOMIC DNA]</scope>
    <source>
        <strain evidence="4">3725 D1 iv</strain>
    </source>
</reference>
<dbReference type="PROSITE" id="PS51257">
    <property type="entry name" value="PROKAR_LIPOPROTEIN"/>
    <property type="match status" value="1"/>
</dbReference>
<evidence type="ECO:0000313" key="4">
    <source>
        <dbReference type="Proteomes" id="UP000318823"/>
    </source>
</evidence>
<evidence type="ECO:0008006" key="5">
    <source>
        <dbReference type="Google" id="ProtNLM"/>
    </source>
</evidence>
<evidence type="ECO:0000313" key="1">
    <source>
        <dbReference type="EMBL" id="QDM09771.1"/>
    </source>
</evidence>
<proteinExistence type="predicted"/>
<dbReference type="RefSeq" id="WP_004323253.1">
    <property type="nucleotide sequence ID" value="NZ_BAABYJ010000001.1"/>
</dbReference>
<dbReference type="EMBL" id="CP041395">
    <property type="protein sequence ID" value="QDM09771.1"/>
    <property type="molecule type" value="Genomic_DNA"/>
</dbReference>
<reference evidence="1" key="2">
    <citation type="journal article" date="2018" name="Nature">
        <title>Human gut bacteria contain acquired interbacterial defence systems.</title>
        <authorList>
            <person name="Ross B.D."/>
            <person name="Verster A.J."/>
            <person name="Radey M.C."/>
            <person name="Schmidtke D.T."/>
            <person name="Pope C.E."/>
            <person name="Hoffman L.R."/>
            <person name="Hajjar A."/>
            <person name="Peterson S.B."/>
            <person name="Borenstein E."/>
            <person name="Mougous J."/>
        </authorList>
    </citation>
    <scope>NUCLEOTIDE SEQUENCE</scope>
    <source>
        <strain evidence="1">3725 D1 iv</strain>
    </source>
</reference>
<reference evidence="1" key="4">
    <citation type="submission" date="2019-07" db="EMBL/GenBank/DDBJ databases">
        <authorList>
            <person name="Ross B.D."/>
            <person name="Verster A.J."/>
            <person name="Radey M.C."/>
            <person name="Schmidtke D.T."/>
            <person name="Pope C.E."/>
            <person name="Hoffman L.R."/>
            <person name="Hajjar A."/>
            <person name="Peterson S.B."/>
            <person name="Borenstein E."/>
            <person name="Mougous J.D."/>
        </authorList>
    </citation>
    <scope>NUCLEOTIDE SEQUENCE</scope>
    <source>
        <strain evidence="1">3725 D1 iv</strain>
    </source>
</reference>
<gene>
    <name evidence="2" type="ORF">DW206_00250</name>
    <name evidence="1" type="ORF">DYI28_14175</name>
</gene>
<organism evidence="2 3">
    <name type="scientific">Bacteroides ovatus</name>
    <dbReference type="NCBI Taxonomy" id="28116"/>
    <lineage>
        <taxon>Bacteria</taxon>
        <taxon>Pseudomonadati</taxon>
        <taxon>Bacteroidota</taxon>
        <taxon>Bacteroidia</taxon>
        <taxon>Bacteroidales</taxon>
        <taxon>Bacteroidaceae</taxon>
        <taxon>Bacteroides</taxon>
    </lineage>
</organism>
<dbReference type="Proteomes" id="UP000318823">
    <property type="component" value="Chromosome"/>
</dbReference>
<dbReference type="EMBL" id="QRJR01000001">
    <property type="protein sequence ID" value="RHH52900.1"/>
    <property type="molecule type" value="Genomic_DNA"/>
</dbReference>
<protein>
    <recommendedName>
        <fullName evidence="5">DUF4906 domain-containing protein</fullName>
    </recommendedName>
</protein>
<evidence type="ECO:0000313" key="2">
    <source>
        <dbReference type="EMBL" id="RHH52900.1"/>
    </source>
</evidence>
<name>A0A3E5I116_BACOV</name>
<reference evidence="2 3" key="3">
    <citation type="submission" date="2018-08" db="EMBL/GenBank/DDBJ databases">
        <title>A genome reference for cultivated species of the human gut microbiota.</title>
        <authorList>
            <person name="Zou Y."/>
            <person name="Xue W."/>
            <person name="Luo G."/>
        </authorList>
    </citation>
    <scope>NUCLEOTIDE SEQUENCE [LARGE SCALE GENOMIC DNA]</scope>
    <source>
        <strain evidence="2 3">AM17-48</strain>
    </source>
</reference>
<dbReference type="Proteomes" id="UP000283329">
    <property type="component" value="Unassembled WGS sequence"/>
</dbReference>
<sequence>MTNKMVIGYKFAFILLLLSSCVEDIRNCDIGNVDNMIPDGKERMELRLVIPGGKQPVVRSIENGMAGENKVERLFMDVMNSGTVIASRSTADGALTLTPTDVDSVYAVSTLFDIGTLEAGYTLRVRANEDTPAIISGQPVSPFYMSGTGVIEDGINRNFKASVHLLRGVAKLRTTVRTTSFTVPQELMIGDVKIQVIHAADRIRKYAPFSSHANEAVVENLPASSLNYPDYPEVSLYDILAHEQVEINGEAITFYPLFVYENYLEQEEEYDPAINVTSLKLTIPVTDGIASRVIERTIPVKAEDSYRMKRNHIYSVDVQVLSLDEVKVFTDMLDWEDVGVTGDIVGGVDFDIDRTKITLIKDIVDPVKLLKVDCHAPGRLQIRALKPNKTDLISTTDLQLYCNGITETDKLADNSGIYDLTAAQVMNFYCTTGSVPANYEGGFIEISSDNVHVEYIPVSSLDTFTPLDTEGTANSYIADRGAGSYSFTATIMGNGVDGIIDEGKFEDASGNILTKAGGANIHPLSAKLLWQDTDELVEQVALVNGRVQVKMGRSRGNAVIAVYDKTNPNAEDAKVLWSWHLWCTATPKILEFVTSIYTGNNYKVMDRNLGATATKAYLGTVQGLHYQWGRKDPFSGSLTYDGIRTILYDVRSGQGVYKYSDERVTAGQAISTPSSLYSPRRGLGGESWCTKTTELKYLWGNPDGEQDAFPKETLKSLYDPCPYGYKVAPHDVFKILSKGEIAIFPPAGASLGDMYFIKSYFANGSTFYYDNAGIDETKLIYLPETYRPNGDGIKLGKWGVYWCSSPHPADKEHSGLMFNFHPYTAMDFEYNIYNPVVTSVPASIRCVKE</sequence>
<evidence type="ECO:0000313" key="3">
    <source>
        <dbReference type="Proteomes" id="UP000283329"/>
    </source>
</evidence>